<accession>A0ABV9XW96</accession>
<dbReference type="Gene3D" id="3.30.420.10">
    <property type="entry name" value="Ribonuclease H-like superfamily/Ribonuclease H"/>
    <property type="match status" value="1"/>
</dbReference>
<reference evidence="2" key="1">
    <citation type="journal article" date="2019" name="Int. J. Syst. Evol. Microbiol.">
        <title>The Global Catalogue of Microorganisms (GCM) 10K type strain sequencing project: providing services to taxonomists for standard genome sequencing and annotation.</title>
        <authorList>
            <consortium name="The Broad Institute Genomics Platform"/>
            <consortium name="The Broad Institute Genome Sequencing Center for Infectious Disease"/>
            <person name="Wu L."/>
            <person name="Ma J."/>
        </authorList>
    </citation>
    <scope>NUCLEOTIDE SEQUENCE [LARGE SCALE GENOMIC DNA]</scope>
    <source>
        <strain evidence="2">KCTC 12848</strain>
    </source>
</reference>
<keyword evidence="2" id="KW-1185">Reference proteome</keyword>
<dbReference type="InterPro" id="IPR036397">
    <property type="entry name" value="RNaseH_sf"/>
</dbReference>
<dbReference type="SUPFAM" id="SSF53098">
    <property type="entry name" value="Ribonuclease H-like"/>
    <property type="match status" value="1"/>
</dbReference>
<organism evidence="1 2">
    <name type="scientific">Saccharothrix xinjiangensis</name>
    <dbReference type="NCBI Taxonomy" id="204798"/>
    <lineage>
        <taxon>Bacteria</taxon>
        <taxon>Bacillati</taxon>
        <taxon>Actinomycetota</taxon>
        <taxon>Actinomycetes</taxon>
        <taxon>Pseudonocardiales</taxon>
        <taxon>Pseudonocardiaceae</taxon>
        <taxon>Saccharothrix</taxon>
    </lineage>
</organism>
<evidence type="ECO:0008006" key="3">
    <source>
        <dbReference type="Google" id="ProtNLM"/>
    </source>
</evidence>
<dbReference type="InterPro" id="IPR012337">
    <property type="entry name" value="RNaseH-like_sf"/>
</dbReference>
<dbReference type="RefSeq" id="WP_344036539.1">
    <property type="nucleotide sequence ID" value="NZ_BAAAKE010000005.1"/>
</dbReference>
<evidence type="ECO:0000313" key="1">
    <source>
        <dbReference type="EMBL" id="MFC5053673.1"/>
    </source>
</evidence>
<comment type="caution">
    <text evidence="1">The sequence shown here is derived from an EMBL/GenBank/DDBJ whole genome shotgun (WGS) entry which is preliminary data.</text>
</comment>
<dbReference type="Proteomes" id="UP001595833">
    <property type="component" value="Unassembled WGS sequence"/>
</dbReference>
<protein>
    <recommendedName>
        <fullName evidence="3">3'-5' exonuclease</fullName>
    </recommendedName>
</protein>
<name>A0ABV9XW96_9PSEU</name>
<proteinExistence type="predicted"/>
<evidence type="ECO:0000313" key="2">
    <source>
        <dbReference type="Proteomes" id="UP001595833"/>
    </source>
</evidence>
<gene>
    <name evidence="1" type="ORF">ACFPFM_07860</name>
</gene>
<dbReference type="EMBL" id="JBHSJB010000007">
    <property type="protein sequence ID" value="MFC5053673.1"/>
    <property type="molecule type" value="Genomic_DNA"/>
</dbReference>
<sequence length="214" mass="23678">MTSPRLYQRPAWEPGQAVCLGVGATSPDAEAARLIAADVLRLDLSTGTVLDHRGYDTESAADRAVLVLNDIETGWADRLPLVVWEAPFALTVLDRELRRHLNLGLDIGRFGPVLDPHIIDHGVDTTRPGPRSLAGVCAHYGLALDVFHTSASDAHATGRLLIALLARHRAKLTHRDLADLWRIQNHWWRARARTFGRDPHWPFVPVPNHHGVPA</sequence>